<accession>A0A644U3P8</accession>
<evidence type="ECO:0000259" key="1">
    <source>
        <dbReference type="Pfam" id="PF00535"/>
    </source>
</evidence>
<proteinExistence type="predicted"/>
<dbReference type="EMBL" id="VSSQ01000072">
    <property type="protein sequence ID" value="MPL73312.1"/>
    <property type="molecule type" value="Genomic_DNA"/>
</dbReference>
<name>A0A644U3P8_9ZZZZ</name>
<dbReference type="InterPro" id="IPR001173">
    <property type="entry name" value="Glyco_trans_2-like"/>
</dbReference>
<organism evidence="2">
    <name type="scientific">bioreactor metagenome</name>
    <dbReference type="NCBI Taxonomy" id="1076179"/>
    <lineage>
        <taxon>unclassified sequences</taxon>
        <taxon>metagenomes</taxon>
        <taxon>ecological metagenomes</taxon>
    </lineage>
</organism>
<dbReference type="InterPro" id="IPR029044">
    <property type="entry name" value="Nucleotide-diphossugar_trans"/>
</dbReference>
<dbReference type="SUPFAM" id="SSF53448">
    <property type="entry name" value="Nucleotide-diphospho-sugar transferases"/>
    <property type="match status" value="1"/>
</dbReference>
<evidence type="ECO:0000313" key="2">
    <source>
        <dbReference type="EMBL" id="MPL73312.1"/>
    </source>
</evidence>
<reference evidence="2" key="1">
    <citation type="submission" date="2019-08" db="EMBL/GenBank/DDBJ databases">
        <authorList>
            <person name="Kucharzyk K."/>
            <person name="Murdoch R.W."/>
            <person name="Higgins S."/>
            <person name="Loffler F."/>
        </authorList>
    </citation>
    <scope>NUCLEOTIDE SEQUENCE</scope>
</reference>
<dbReference type="Pfam" id="PF00535">
    <property type="entry name" value="Glycos_transf_2"/>
    <property type="match status" value="1"/>
</dbReference>
<dbReference type="AlphaFoldDB" id="A0A644U3P8"/>
<dbReference type="Gene3D" id="3.90.550.10">
    <property type="entry name" value="Spore Coat Polysaccharide Biosynthesis Protein SpsA, Chain A"/>
    <property type="match status" value="1"/>
</dbReference>
<feature type="domain" description="Glycosyltransferase 2-like" evidence="1">
    <location>
        <begin position="3"/>
        <end position="162"/>
    </location>
</feature>
<dbReference type="PANTHER" id="PTHR43685:SF2">
    <property type="entry name" value="GLYCOSYLTRANSFERASE 2-LIKE DOMAIN-CONTAINING PROTEIN"/>
    <property type="match status" value="1"/>
</dbReference>
<dbReference type="PANTHER" id="PTHR43685">
    <property type="entry name" value="GLYCOSYLTRANSFERASE"/>
    <property type="match status" value="1"/>
</dbReference>
<comment type="caution">
    <text evidence="2">The sequence shown here is derived from an EMBL/GenBank/DDBJ whole genome shotgun (WGS) entry which is preliminary data.</text>
</comment>
<sequence length="301" mass="35515">MFSILIPTYNFDCSKLCQDLHKQALKIGEEFEILVYDDFSTKKYSQNKELSNLSNVIYKELPRNYGRAAIRNLMAKEAKGTHLLFLDCDGEIASKNYLCLYHKFKDEADVICGGRIYPEREKIKQKFYLHWIYGKKRESKCNRCNAKSFMTNNFLIRKDIFETSQFDSTMLGYGHEDTAFGVDLKKRGFKFKIISNPVIHIGLYDANEFVNNTRNSIRNLVDIIDKNNNMEDFFDIKLVKAYFQVNKYKLRNITIFSYKLLRNIIEVNLRSKHPNLHLLDFYKLGYFSQLSKEKQANKVRV</sequence>
<gene>
    <name evidence="2" type="ORF">SDC9_19110</name>
</gene>
<dbReference type="InterPro" id="IPR050834">
    <property type="entry name" value="Glycosyltransf_2"/>
</dbReference>
<protein>
    <recommendedName>
        <fullName evidence="1">Glycosyltransferase 2-like domain-containing protein</fullName>
    </recommendedName>
</protein>